<dbReference type="GeneID" id="54465663"/>
<sequence>MATTPESRLMAAPAEIRQQILQNLFTNEIRTNKDGEIFNMPWQLQSVCKLLKEDVDTIQNLWSPPQYATLLVTYPKELPQLPSVIAQLKQKTAKANNGKQWSGFEEAGLIIFHPTAIKQVLADLPDWLSKDQVMQSLYLCVVREWDLNRYVLRPTLNPEVTRIVKSNLTLPKADRDAVKGWSSRKWDSMQTGAWCVLRELAEDYSSAFKGDAGTPFVQMEDRKGNGVQPRIEFTGILPKEHKATFEKRNSEAMIPFHIGGIEWI</sequence>
<evidence type="ECO:0000313" key="3">
    <source>
        <dbReference type="RefSeq" id="XP_033584740.1"/>
    </source>
</evidence>
<dbReference type="OrthoDB" id="10504791at2759"/>
<dbReference type="Proteomes" id="UP000504636">
    <property type="component" value="Unplaced"/>
</dbReference>
<dbReference type="AlphaFoldDB" id="A0A6A6Z9T5"/>
<protein>
    <submittedName>
        <fullName evidence="1 3">Uncharacterized protein</fullName>
    </submittedName>
</protein>
<accession>A0A6A6Z9T5</accession>
<name>A0A6A6Z9T5_9PEZI</name>
<reference evidence="3" key="2">
    <citation type="submission" date="2020-04" db="EMBL/GenBank/DDBJ databases">
        <authorList>
            <consortium name="NCBI Genome Project"/>
        </authorList>
    </citation>
    <scope>NUCLEOTIDE SEQUENCE</scope>
    <source>
        <strain evidence="3">CBS 304.34</strain>
    </source>
</reference>
<reference evidence="1 3" key="1">
    <citation type="journal article" date="2020" name="Stud. Mycol.">
        <title>101 Dothideomycetes genomes: a test case for predicting lifestyles and emergence of pathogens.</title>
        <authorList>
            <person name="Haridas S."/>
            <person name="Albert R."/>
            <person name="Binder M."/>
            <person name="Bloem J."/>
            <person name="Labutti K."/>
            <person name="Salamov A."/>
            <person name="Andreopoulos B."/>
            <person name="Baker S."/>
            <person name="Barry K."/>
            <person name="Bills G."/>
            <person name="Bluhm B."/>
            <person name="Cannon C."/>
            <person name="Castanera R."/>
            <person name="Culley D."/>
            <person name="Daum C."/>
            <person name="Ezra D."/>
            <person name="Gonzalez J."/>
            <person name="Henrissat B."/>
            <person name="Kuo A."/>
            <person name="Liang C."/>
            <person name="Lipzen A."/>
            <person name="Lutzoni F."/>
            <person name="Magnuson J."/>
            <person name="Mondo S."/>
            <person name="Nolan M."/>
            <person name="Ohm R."/>
            <person name="Pangilinan J."/>
            <person name="Park H.-J."/>
            <person name="Ramirez L."/>
            <person name="Alfaro M."/>
            <person name="Sun H."/>
            <person name="Tritt A."/>
            <person name="Yoshinaga Y."/>
            <person name="Zwiers L.-H."/>
            <person name="Turgeon B."/>
            <person name="Goodwin S."/>
            <person name="Spatafora J."/>
            <person name="Crous P."/>
            <person name="Grigoriev I."/>
        </authorList>
    </citation>
    <scope>NUCLEOTIDE SEQUENCE</scope>
    <source>
        <strain evidence="1 3">CBS 304.34</strain>
    </source>
</reference>
<evidence type="ECO:0000313" key="2">
    <source>
        <dbReference type="Proteomes" id="UP000504636"/>
    </source>
</evidence>
<organism evidence="1">
    <name type="scientific">Mytilinidion resinicola</name>
    <dbReference type="NCBI Taxonomy" id="574789"/>
    <lineage>
        <taxon>Eukaryota</taxon>
        <taxon>Fungi</taxon>
        <taxon>Dikarya</taxon>
        <taxon>Ascomycota</taxon>
        <taxon>Pezizomycotina</taxon>
        <taxon>Dothideomycetes</taxon>
        <taxon>Pleosporomycetidae</taxon>
        <taxon>Mytilinidiales</taxon>
        <taxon>Mytilinidiaceae</taxon>
        <taxon>Mytilinidion</taxon>
    </lineage>
</organism>
<reference evidence="3" key="3">
    <citation type="submission" date="2025-04" db="UniProtKB">
        <authorList>
            <consortium name="RefSeq"/>
        </authorList>
    </citation>
    <scope>IDENTIFICATION</scope>
    <source>
        <strain evidence="3">CBS 304.34</strain>
    </source>
</reference>
<keyword evidence="2" id="KW-1185">Reference proteome</keyword>
<dbReference type="EMBL" id="MU003692">
    <property type="protein sequence ID" value="KAF2817776.1"/>
    <property type="molecule type" value="Genomic_DNA"/>
</dbReference>
<proteinExistence type="predicted"/>
<dbReference type="RefSeq" id="XP_033584740.1">
    <property type="nucleotide sequence ID" value="XM_033724770.1"/>
</dbReference>
<gene>
    <name evidence="1 3" type="ORF">BDZ99DRAFT_513995</name>
</gene>
<evidence type="ECO:0000313" key="1">
    <source>
        <dbReference type="EMBL" id="KAF2817776.1"/>
    </source>
</evidence>